<organism evidence="2">
    <name type="scientific">marine metagenome</name>
    <dbReference type="NCBI Taxonomy" id="408172"/>
    <lineage>
        <taxon>unclassified sequences</taxon>
        <taxon>metagenomes</taxon>
        <taxon>ecological metagenomes</taxon>
    </lineage>
</organism>
<protein>
    <recommendedName>
        <fullName evidence="3">DUF1640 domain-containing protein</fullName>
    </recommendedName>
</protein>
<evidence type="ECO:0000313" key="2">
    <source>
        <dbReference type="EMBL" id="SVD27726.1"/>
    </source>
</evidence>
<sequence length="97" mass="10884">MNDASELTTRDVLQQVDRRLTSIEEGQRAQSSELRADINALRVELRAEISNSRDELQGVAGVLRTEMSSQFRWIVGLMLGGWMSTVGLILPILLRQS</sequence>
<evidence type="ECO:0008006" key="3">
    <source>
        <dbReference type="Google" id="ProtNLM"/>
    </source>
</evidence>
<keyword evidence="1" id="KW-0472">Membrane</keyword>
<feature type="transmembrane region" description="Helical" evidence="1">
    <location>
        <begin position="73"/>
        <end position="94"/>
    </location>
</feature>
<evidence type="ECO:0000256" key="1">
    <source>
        <dbReference type="SAM" id="Phobius"/>
    </source>
</evidence>
<reference evidence="2" key="1">
    <citation type="submission" date="2018-05" db="EMBL/GenBank/DDBJ databases">
        <authorList>
            <person name="Lanie J.A."/>
            <person name="Ng W.-L."/>
            <person name="Kazmierczak K.M."/>
            <person name="Andrzejewski T.M."/>
            <person name="Davidsen T.M."/>
            <person name="Wayne K.J."/>
            <person name="Tettelin H."/>
            <person name="Glass J.I."/>
            <person name="Rusch D."/>
            <person name="Podicherti R."/>
            <person name="Tsui H.-C.T."/>
            <person name="Winkler M.E."/>
        </authorList>
    </citation>
    <scope>NUCLEOTIDE SEQUENCE</scope>
</reference>
<accession>A0A382U078</accession>
<proteinExistence type="predicted"/>
<dbReference type="EMBL" id="UINC01140530">
    <property type="protein sequence ID" value="SVD27726.1"/>
    <property type="molecule type" value="Genomic_DNA"/>
</dbReference>
<keyword evidence="1" id="KW-0812">Transmembrane</keyword>
<name>A0A382U078_9ZZZZ</name>
<gene>
    <name evidence="2" type="ORF">METZ01_LOCUS380580</name>
</gene>
<dbReference type="AlphaFoldDB" id="A0A382U078"/>
<keyword evidence="1" id="KW-1133">Transmembrane helix</keyword>